<organism evidence="7 8">
    <name type="scientific">Mucor flavus</name>
    <dbReference type="NCBI Taxonomy" id="439312"/>
    <lineage>
        <taxon>Eukaryota</taxon>
        <taxon>Fungi</taxon>
        <taxon>Fungi incertae sedis</taxon>
        <taxon>Mucoromycota</taxon>
        <taxon>Mucoromycotina</taxon>
        <taxon>Mucoromycetes</taxon>
        <taxon>Mucorales</taxon>
        <taxon>Mucorineae</taxon>
        <taxon>Mucoraceae</taxon>
        <taxon>Mucor</taxon>
    </lineage>
</organism>
<evidence type="ECO:0000259" key="6">
    <source>
        <dbReference type="PROSITE" id="PS50132"/>
    </source>
</evidence>
<comment type="similarity">
    <text evidence="1 4">Belongs to the eukaryotic ribosomal protein eS24 family.</text>
</comment>
<proteinExistence type="inferred from homology"/>
<name>A0ABP9ZEJ6_9FUNG</name>
<dbReference type="Gene3D" id="3.30.70.3370">
    <property type="match status" value="1"/>
</dbReference>
<keyword evidence="2" id="KW-0689">Ribosomal protein</keyword>
<feature type="compositionally biased region" description="Low complexity" evidence="5">
    <location>
        <begin position="134"/>
        <end position="151"/>
    </location>
</feature>
<dbReference type="SUPFAM" id="SSF48097">
    <property type="entry name" value="Regulator of G-protein signaling, RGS"/>
    <property type="match status" value="1"/>
</dbReference>
<dbReference type="Pfam" id="PF01282">
    <property type="entry name" value="Ribosomal_S24e"/>
    <property type="match status" value="1"/>
</dbReference>
<dbReference type="PROSITE" id="PS00529">
    <property type="entry name" value="RIBOSOMAL_S24E"/>
    <property type="match status" value="1"/>
</dbReference>
<sequence>MFGTDATTLSLESILEDTDSDLFKDFATYLHQSYCIENLAFWLARQEYYQECSDKKKELCHTMINLYIRPNSTQEINIPCDMRQSILDDYHSGNYHLHIFDDAAEAVLELMRVNSFLPWTTTSSSPPTWSFDNISASSSSSSSSKQQQQRQQRQHKSWPSPRKFVQSTHSLSTSFSFSDKWNKLKQPSLSRKSCSSLDYIHQDSSLGLSDNSNLFSVASAPTTTTTTTSVARYRSMLKRVKKSLLGNTQEQHHFISPRSSFIAAAEDDEDDTNTTCLTAPVQIAFSKRRFLFLQASILPDFDKKIIDYVSGSALSLEHQKADAAVTIRTRKFLTNRLLQRKQMVVDVIHPGLANVSKDELRSKIGKMYKADKEVVSVFGFKTHFGGGKTTGFALIYDNVEALKKFEPKHRLVRIGLAEAPKGGRKQRKEKKNREKKFFGVRKSKKPKKE</sequence>
<evidence type="ECO:0000256" key="2">
    <source>
        <dbReference type="ARBA" id="ARBA00022980"/>
    </source>
</evidence>
<evidence type="ECO:0000313" key="7">
    <source>
        <dbReference type="EMBL" id="GAA5817535.1"/>
    </source>
</evidence>
<feature type="region of interest" description="Disordered" evidence="5">
    <location>
        <begin position="417"/>
        <end position="449"/>
    </location>
</feature>
<evidence type="ECO:0000313" key="8">
    <source>
        <dbReference type="Proteomes" id="UP001473302"/>
    </source>
</evidence>
<evidence type="ECO:0000256" key="4">
    <source>
        <dbReference type="RuleBase" id="RU004383"/>
    </source>
</evidence>
<evidence type="ECO:0000256" key="1">
    <source>
        <dbReference type="ARBA" id="ARBA00009680"/>
    </source>
</evidence>
<keyword evidence="8" id="KW-1185">Reference proteome</keyword>
<keyword evidence="3" id="KW-0687">Ribonucleoprotein</keyword>
<dbReference type="InterPro" id="IPR001976">
    <property type="entry name" value="Ribosomal_eS24"/>
</dbReference>
<dbReference type="InterPro" id="IPR044926">
    <property type="entry name" value="RGS_subdomain_2"/>
</dbReference>
<protein>
    <recommendedName>
        <fullName evidence="4">40S ribosomal protein S24</fullName>
    </recommendedName>
</protein>
<dbReference type="PANTHER" id="PTHR10496">
    <property type="entry name" value="40S RIBOSOMAL PROTEIN S24"/>
    <property type="match status" value="1"/>
</dbReference>
<dbReference type="InterPro" id="IPR012678">
    <property type="entry name" value="Ribosomal_uL23/eL15/eS24_sf"/>
</dbReference>
<dbReference type="EMBL" id="BAABUK010000044">
    <property type="protein sequence ID" value="GAA5817535.1"/>
    <property type="molecule type" value="Genomic_DNA"/>
</dbReference>
<dbReference type="HAMAP" id="MF_00545">
    <property type="entry name" value="Ribosomal_eS24"/>
    <property type="match status" value="1"/>
</dbReference>
<evidence type="ECO:0000256" key="5">
    <source>
        <dbReference type="SAM" id="MobiDB-lite"/>
    </source>
</evidence>
<dbReference type="SMART" id="SM00315">
    <property type="entry name" value="RGS"/>
    <property type="match status" value="1"/>
</dbReference>
<reference evidence="7 8" key="1">
    <citation type="submission" date="2024-04" db="EMBL/GenBank/DDBJ databases">
        <title>genome sequences of Mucor flavus KT1a and Helicostylum pulchrum KT1b strains isolated from the surface of a dry-aged beef.</title>
        <authorList>
            <person name="Toyotome T."/>
            <person name="Hosono M."/>
            <person name="Torimaru M."/>
            <person name="Fukuda K."/>
            <person name="Mikami N."/>
        </authorList>
    </citation>
    <scope>NUCLEOTIDE SEQUENCE [LARGE SCALE GENOMIC DNA]</scope>
    <source>
        <strain evidence="7 8">KT1a</strain>
    </source>
</reference>
<dbReference type="SUPFAM" id="SSF54189">
    <property type="entry name" value="Ribosomal proteins S24e, L23 and L15e"/>
    <property type="match status" value="1"/>
</dbReference>
<dbReference type="InterPro" id="IPR053709">
    <property type="entry name" value="eRP_eS24_sf"/>
</dbReference>
<comment type="caution">
    <text evidence="7">The sequence shown here is derived from an EMBL/GenBank/DDBJ whole genome shotgun (WGS) entry which is preliminary data.</text>
</comment>
<dbReference type="InterPro" id="IPR036305">
    <property type="entry name" value="RGS_sf"/>
</dbReference>
<dbReference type="Gene3D" id="1.10.167.10">
    <property type="entry name" value="Regulator of G-protein Signalling 4, domain 2"/>
    <property type="match status" value="1"/>
</dbReference>
<evidence type="ECO:0000256" key="3">
    <source>
        <dbReference type="ARBA" id="ARBA00023274"/>
    </source>
</evidence>
<dbReference type="PROSITE" id="PS50132">
    <property type="entry name" value="RGS"/>
    <property type="match status" value="1"/>
</dbReference>
<feature type="region of interest" description="Disordered" evidence="5">
    <location>
        <begin position="134"/>
        <end position="165"/>
    </location>
</feature>
<gene>
    <name evidence="7" type="ORF">MFLAVUS_011083</name>
</gene>
<feature type="domain" description="RGS" evidence="6">
    <location>
        <begin position="26"/>
        <end position="116"/>
    </location>
</feature>
<dbReference type="CDD" id="cd07440">
    <property type="entry name" value="RGS"/>
    <property type="match status" value="1"/>
</dbReference>
<feature type="compositionally biased region" description="Basic residues" evidence="5">
    <location>
        <begin position="438"/>
        <end position="449"/>
    </location>
</feature>
<accession>A0ABP9ZEJ6</accession>
<dbReference type="InterPro" id="IPR016137">
    <property type="entry name" value="RGS"/>
</dbReference>
<dbReference type="Proteomes" id="UP001473302">
    <property type="component" value="Unassembled WGS sequence"/>
</dbReference>
<dbReference type="InterPro" id="IPR018098">
    <property type="entry name" value="Ribosomal_eS24_CS"/>
</dbReference>
<dbReference type="Pfam" id="PF00615">
    <property type="entry name" value="RGS"/>
    <property type="match status" value="1"/>
</dbReference>